<evidence type="ECO:0000256" key="2">
    <source>
        <dbReference type="ARBA" id="ARBA00023098"/>
    </source>
</evidence>
<proteinExistence type="predicted"/>
<dbReference type="GO" id="GO:0009395">
    <property type="term" value="P:phospholipid catabolic process"/>
    <property type="evidence" value="ECO:0007669"/>
    <property type="project" value="TreeGrafter"/>
</dbReference>
<keyword evidence="3" id="KW-0732">Signal</keyword>
<reference evidence="4" key="2">
    <citation type="submission" date="2023-05" db="EMBL/GenBank/DDBJ databases">
        <authorList>
            <person name="Schelkunov M.I."/>
        </authorList>
    </citation>
    <scope>NUCLEOTIDE SEQUENCE</scope>
    <source>
        <strain evidence="4">Hsosn_3</strain>
        <tissue evidence="4">Leaf</tissue>
    </source>
</reference>
<feature type="signal peptide" evidence="3">
    <location>
        <begin position="1"/>
        <end position="15"/>
    </location>
</feature>
<keyword evidence="2" id="KW-0443">Lipid metabolism</keyword>
<dbReference type="PANTHER" id="PTHR18896:SF133">
    <property type="entry name" value="PHOSPHOLIPASE D ZETA 2"/>
    <property type="match status" value="1"/>
</dbReference>
<dbReference type="GO" id="GO:0005886">
    <property type="term" value="C:plasma membrane"/>
    <property type="evidence" value="ECO:0007669"/>
    <property type="project" value="TreeGrafter"/>
</dbReference>
<comment type="caution">
    <text evidence="4">The sequence shown here is derived from an EMBL/GenBank/DDBJ whole genome shotgun (WGS) entry which is preliminary data.</text>
</comment>
<dbReference type="PANTHER" id="PTHR18896">
    <property type="entry name" value="PHOSPHOLIPASE D"/>
    <property type="match status" value="1"/>
</dbReference>
<dbReference type="InterPro" id="IPR015679">
    <property type="entry name" value="PLipase_D_fam"/>
</dbReference>
<dbReference type="GO" id="GO:0004630">
    <property type="term" value="F:phospholipase D activity"/>
    <property type="evidence" value="ECO:0007669"/>
    <property type="project" value="TreeGrafter"/>
</dbReference>
<dbReference type="Proteomes" id="UP001237642">
    <property type="component" value="Unassembled WGS sequence"/>
</dbReference>
<dbReference type="Gene3D" id="3.30.870.10">
    <property type="entry name" value="Endonuclease Chain A"/>
    <property type="match status" value="1"/>
</dbReference>
<sequence length="185" mass="20544">MGLLAIWACPSCAWAVPFEFITVSCGNRSMKLRAGSHAKIKDWVSAINNVGFKLPEGWCHPHRVGSFAPSRGLTEDGSQAQWFVDGHTAFEAIASAIENANSEIYITGWWVYPELDLRRPVHSHASSRLDALLEAKAKLGVKIYVLYKEGHLALKINSSYSMIKLLLIHGNIKMLRYPDHLATGI</sequence>
<evidence type="ECO:0000256" key="1">
    <source>
        <dbReference type="ARBA" id="ARBA00022737"/>
    </source>
</evidence>
<dbReference type="SUPFAM" id="SSF56024">
    <property type="entry name" value="Phospholipase D/nuclease"/>
    <property type="match status" value="1"/>
</dbReference>
<keyword evidence="5" id="KW-1185">Reference proteome</keyword>
<dbReference type="EMBL" id="JAUIZM010000010">
    <property type="protein sequence ID" value="KAK1361644.1"/>
    <property type="molecule type" value="Genomic_DNA"/>
</dbReference>
<keyword evidence="1" id="KW-0677">Repeat</keyword>
<evidence type="ECO:0000313" key="5">
    <source>
        <dbReference type="Proteomes" id="UP001237642"/>
    </source>
</evidence>
<name>A0AAD8H6Z9_9APIA</name>
<dbReference type="AlphaFoldDB" id="A0AAD8H6Z9"/>
<gene>
    <name evidence="4" type="ORF">POM88_046118</name>
</gene>
<reference evidence="4" key="1">
    <citation type="submission" date="2023-02" db="EMBL/GenBank/DDBJ databases">
        <title>Genome of toxic invasive species Heracleum sosnowskyi carries increased number of genes despite the absence of recent whole-genome duplications.</title>
        <authorList>
            <person name="Schelkunov M."/>
            <person name="Shtratnikova V."/>
            <person name="Makarenko M."/>
            <person name="Klepikova A."/>
            <person name="Omelchenko D."/>
            <person name="Novikova G."/>
            <person name="Obukhova E."/>
            <person name="Bogdanov V."/>
            <person name="Penin A."/>
            <person name="Logacheva M."/>
        </authorList>
    </citation>
    <scope>NUCLEOTIDE SEQUENCE</scope>
    <source>
        <strain evidence="4">Hsosn_3</strain>
        <tissue evidence="4">Leaf</tissue>
    </source>
</reference>
<evidence type="ECO:0000256" key="3">
    <source>
        <dbReference type="SAM" id="SignalP"/>
    </source>
</evidence>
<evidence type="ECO:0000313" key="4">
    <source>
        <dbReference type="EMBL" id="KAK1361644.1"/>
    </source>
</evidence>
<protein>
    <submittedName>
        <fullName evidence="4">Phospholipase D p2</fullName>
    </submittedName>
</protein>
<feature type="chain" id="PRO_5042037467" evidence="3">
    <location>
        <begin position="16"/>
        <end position="185"/>
    </location>
</feature>
<accession>A0AAD8H6Z9</accession>
<organism evidence="4 5">
    <name type="scientific">Heracleum sosnowskyi</name>
    <dbReference type="NCBI Taxonomy" id="360622"/>
    <lineage>
        <taxon>Eukaryota</taxon>
        <taxon>Viridiplantae</taxon>
        <taxon>Streptophyta</taxon>
        <taxon>Embryophyta</taxon>
        <taxon>Tracheophyta</taxon>
        <taxon>Spermatophyta</taxon>
        <taxon>Magnoliopsida</taxon>
        <taxon>eudicotyledons</taxon>
        <taxon>Gunneridae</taxon>
        <taxon>Pentapetalae</taxon>
        <taxon>asterids</taxon>
        <taxon>campanulids</taxon>
        <taxon>Apiales</taxon>
        <taxon>Apiaceae</taxon>
        <taxon>Apioideae</taxon>
        <taxon>apioid superclade</taxon>
        <taxon>Tordylieae</taxon>
        <taxon>Tordyliinae</taxon>
        <taxon>Heracleum</taxon>
    </lineage>
</organism>